<evidence type="ECO:0000313" key="1">
    <source>
        <dbReference type="EMBL" id="BAQ94278.1"/>
    </source>
</evidence>
<dbReference type="RefSeq" id="YP_009777820.1">
    <property type="nucleotide sequence ID" value="NC_047704.1"/>
</dbReference>
<name>A0A6S4PDY8_9CAUD</name>
<dbReference type="GeneID" id="55412326"/>
<organism evidence="1 2">
    <name type="scientific">uncultured phage_MedDCM-OCT-S45-C18</name>
    <dbReference type="NCBI Taxonomy" id="2741072"/>
    <lineage>
        <taxon>Viruses</taxon>
        <taxon>Duplodnaviria</taxon>
        <taxon>Heunggongvirae</taxon>
        <taxon>Uroviricota</taxon>
        <taxon>Caudoviricetes</taxon>
        <taxon>Autographivirales</taxon>
        <taxon>Ayaqvirus</taxon>
        <taxon>Ayaqvirus S45C18</taxon>
    </lineage>
</organism>
<dbReference type="KEGG" id="vg:55412326"/>
<reference evidence="1 2" key="1">
    <citation type="journal article" date="2013" name="PLoS Genet.">
        <title>Expanding the Marine Virosphere Using Metagenomics.</title>
        <authorList>
            <person name="Mizuno C.M."/>
            <person name="Rodriguez-Valera F."/>
            <person name="Kimes N.E."/>
            <person name="Ghai R."/>
        </authorList>
    </citation>
    <scope>NUCLEOTIDE SEQUENCE [LARGE SCALE GENOMIC DNA]</scope>
    <source>
        <strain evidence="1">UvMED-CGR-U-MedDCM-OCT-S45-C18</strain>
    </source>
</reference>
<keyword evidence="2" id="KW-1185">Reference proteome</keyword>
<dbReference type="EMBL" id="AP013544">
    <property type="protein sequence ID" value="BAQ94278.1"/>
    <property type="molecule type" value="Genomic_DNA"/>
</dbReference>
<proteinExistence type="predicted"/>
<protein>
    <submittedName>
        <fullName evidence="1">Uncharacterized protein</fullName>
    </submittedName>
</protein>
<accession>A0A6S4PDY8</accession>
<dbReference type="Proteomes" id="UP000505037">
    <property type="component" value="Segment"/>
</dbReference>
<evidence type="ECO:0000313" key="2">
    <source>
        <dbReference type="Proteomes" id="UP000505037"/>
    </source>
</evidence>
<sequence>MIMKKQLKTAQQRAKDRKVLRDLTKKLHAEAFELVCEFESQWECHGSITEITAGLVSRMLHLNTPELKHAQTRVKQEFTGKSYEENTTWEGHYDEK</sequence>